<dbReference type="PANTHER" id="PTHR43095:SF5">
    <property type="entry name" value="XYLULOSE KINASE"/>
    <property type="match status" value="1"/>
</dbReference>
<dbReference type="RefSeq" id="WP_043104254.1">
    <property type="nucleotide sequence ID" value="NZ_CP027169.1"/>
</dbReference>
<reference evidence="6 7" key="1">
    <citation type="submission" date="2018-02" db="EMBL/GenBank/DDBJ databases">
        <title>FDA/CDC Antimicrobial Resistant Isolate Bank Genome Sequencing.</title>
        <authorList>
            <person name="Benahmed F.H."/>
            <person name="Lutgring J.D."/>
            <person name="Yoo B."/>
            <person name="Machado M."/>
            <person name="Brown A."/>
            <person name="McAllister G."/>
            <person name="Perry A."/>
            <person name="Halpin A.L."/>
            <person name="Vavikolanu K."/>
            <person name="Ott S."/>
            <person name="Zhao X."/>
            <person name="Tallon L.J."/>
            <person name="Sadzewicz L."/>
            <person name="Aluvathingal J."/>
            <person name="Nadendla S."/>
            <person name="Voskania-kordi A."/>
            <person name="Simonyan V."/>
            <person name="Patel J."/>
            <person name="Shawar R.M."/>
        </authorList>
    </citation>
    <scope>NUCLEOTIDE SEQUENCE [LARGE SCALE GENOMIC DNA]</scope>
    <source>
        <strain evidence="6 7">AR_0356</strain>
    </source>
</reference>
<keyword evidence="2" id="KW-0808">Transferase</keyword>
<dbReference type="Gene3D" id="3.30.420.40">
    <property type="match status" value="2"/>
</dbReference>
<keyword evidence="3 6" id="KW-0418">Kinase</keyword>
<dbReference type="InterPro" id="IPR043129">
    <property type="entry name" value="ATPase_NBD"/>
</dbReference>
<dbReference type="PIRSF" id="PIRSF000538">
    <property type="entry name" value="GlpK"/>
    <property type="match status" value="1"/>
</dbReference>
<dbReference type="GO" id="GO:0005975">
    <property type="term" value="P:carbohydrate metabolic process"/>
    <property type="evidence" value="ECO:0007669"/>
    <property type="project" value="InterPro"/>
</dbReference>
<accession>A0A2R3IXI5</accession>
<keyword evidence="7" id="KW-1185">Reference proteome</keyword>
<dbReference type="AlphaFoldDB" id="A0A2R3IXI5"/>
<protein>
    <submittedName>
        <fullName evidence="6">FGGY family of carbohydrate kinase, N-terminal domain protein</fullName>
    </submittedName>
</protein>
<evidence type="ECO:0000256" key="2">
    <source>
        <dbReference type="ARBA" id="ARBA00022679"/>
    </source>
</evidence>
<dbReference type="Proteomes" id="UP000238390">
    <property type="component" value="Chromosome"/>
</dbReference>
<dbReference type="GO" id="GO:0016301">
    <property type="term" value="F:kinase activity"/>
    <property type="evidence" value="ECO:0007669"/>
    <property type="project" value="UniProtKB-KW"/>
</dbReference>
<proteinExistence type="inferred from homology"/>
<dbReference type="CDD" id="cd07779">
    <property type="entry name" value="ASKHA_NBD_FGGY_YgcE-like"/>
    <property type="match status" value="1"/>
</dbReference>
<dbReference type="InterPro" id="IPR000577">
    <property type="entry name" value="Carb_kinase_FGGY"/>
</dbReference>
<evidence type="ECO:0000259" key="4">
    <source>
        <dbReference type="Pfam" id="PF00370"/>
    </source>
</evidence>
<evidence type="ECO:0000256" key="1">
    <source>
        <dbReference type="ARBA" id="ARBA00009156"/>
    </source>
</evidence>
<dbReference type="Pfam" id="PF00370">
    <property type="entry name" value="FGGY_N"/>
    <property type="match status" value="1"/>
</dbReference>
<evidence type="ECO:0000313" key="6">
    <source>
        <dbReference type="EMBL" id="AVK06631.1"/>
    </source>
</evidence>
<evidence type="ECO:0000256" key="3">
    <source>
        <dbReference type="ARBA" id="ARBA00022777"/>
    </source>
</evidence>
<evidence type="ECO:0000259" key="5">
    <source>
        <dbReference type="Pfam" id="PF02782"/>
    </source>
</evidence>
<dbReference type="Pfam" id="PF02782">
    <property type="entry name" value="FGGY_C"/>
    <property type="match status" value="1"/>
</dbReference>
<dbReference type="InterPro" id="IPR018485">
    <property type="entry name" value="FGGY_C"/>
</dbReference>
<dbReference type="SUPFAM" id="SSF53067">
    <property type="entry name" value="Actin-like ATPase domain"/>
    <property type="match status" value="2"/>
</dbReference>
<organism evidence="6 7">
    <name type="scientific">Pseudomonas paraeruginosa</name>
    <dbReference type="NCBI Taxonomy" id="2994495"/>
    <lineage>
        <taxon>Bacteria</taxon>
        <taxon>Pseudomonadati</taxon>
        <taxon>Pseudomonadota</taxon>
        <taxon>Gammaproteobacteria</taxon>
        <taxon>Pseudomonadales</taxon>
        <taxon>Pseudomonadaceae</taxon>
        <taxon>Pseudomonas</taxon>
    </lineage>
</organism>
<sequence length="520" mass="58120">MNDDKNYLLAIDNGTQSVRALLFDLRGNLLGKGKVELEAYYSKHPGWAEQDPEYYWAMLGEACRRLWAQVDIDRRLIRGVSLTTQRGTVIHVDVEGRPLRPAILWLDQRRAEVRARIGGPWGWLFKLVGAEGAVEHFRAQAEVNWVAQEQPEIAAKTDKVLLLSGFLSHRLTGRFVDSVGCCVAYLPFDYKRLRWAAPRDWKWQALAVRREQLPELFKPGERLGEISAEASRHTGIPAGLPLIAAGADKACEVLGAGALEPSVACLSYGTTATINTTRARYLETVPLIPPYPAAIPDHFNTEVMIYRGYWMVSWFKREFGLREMQQAREQGVEPEQLFDELVNGVPPGSMGLTLQPYWSPGIREPGLEAKGAMIGFGDVHTRAHIYRAILEGLAYALRQGKERIEKRSGTPITRLRVAGGGSQSDAAMQLTADIFGLPAERPHVYEASGLGAAIDCAVGLGLYPDVASAVAGMTRVGQVFLPRVDAQRIYQRLYREVYLRMYRQLRPLYRSIREITGYPA</sequence>
<evidence type="ECO:0000313" key="7">
    <source>
        <dbReference type="Proteomes" id="UP000238390"/>
    </source>
</evidence>
<feature type="domain" description="Carbohydrate kinase FGGY N-terminal" evidence="4">
    <location>
        <begin position="7"/>
        <end position="255"/>
    </location>
</feature>
<dbReference type="EMBL" id="CP027169">
    <property type="protein sequence ID" value="AVK06631.1"/>
    <property type="molecule type" value="Genomic_DNA"/>
</dbReference>
<gene>
    <name evidence="6" type="ORF">CSB93_3379</name>
</gene>
<comment type="similarity">
    <text evidence="1">Belongs to the FGGY kinase family.</text>
</comment>
<dbReference type="InterPro" id="IPR018484">
    <property type="entry name" value="FGGY_N"/>
</dbReference>
<feature type="domain" description="Carbohydrate kinase FGGY C-terminal" evidence="5">
    <location>
        <begin position="266"/>
        <end position="458"/>
    </location>
</feature>
<dbReference type="PANTHER" id="PTHR43095">
    <property type="entry name" value="SUGAR KINASE"/>
    <property type="match status" value="1"/>
</dbReference>
<dbReference type="InterPro" id="IPR050406">
    <property type="entry name" value="FGGY_Carb_Kinase"/>
</dbReference>
<name>A0A2R3IXI5_9PSED</name>